<reference evidence="10" key="1">
    <citation type="journal article" date="2019" name="Int. J. Syst. Evol. Microbiol.">
        <title>The Global Catalogue of Microorganisms (GCM) 10K type strain sequencing project: providing services to taxonomists for standard genome sequencing and annotation.</title>
        <authorList>
            <consortium name="The Broad Institute Genomics Platform"/>
            <consortium name="The Broad Institute Genome Sequencing Center for Infectious Disease"/>
            <person name="Wu L."/>
            <person name="Ma J."/>
        </authorList>
    </citation>
    <scope>NUCLEOTIDE SEQUENCE [LARGE SCALE GENOMIC DNA]</scope>
    <source>
        <strain evidence="10">CGMCC 1.3240</strain>
    </source>
</reference>
<keyword evidence="6 7" id="KW-0472">Membrane</keyword>
<evidence type="ECO:0000256" key="4">
    <source>
        <dbReference type="ARBA" id="ARBA00022692"/>
    </source>
</evidence>
<accession>A0ABW0W830</accession>
<feature type="transmembrane region" description="Helical" evidence="7">
    <location>
        <begin position="107"/>
        <end position="127"/>
    </location>
</feature>
<keyword evidence="4 7" id="KW-0812">Transmembrane</keyword>
<dbReference type="RefSeq" id="WP_379191137.1">
    <property type="nucleotide sequence ID" value="NZ_JBHSOW010000098.1"/>
</dbReference>
<dbReference type="PANTHER" id="PTHR30193">
    <property type="entry name" value="ABC TRANSPORTER PERMEASE PROTEIN"/>
    <property type="match status" value="1"/>
</dbReference>
<keyword evidence="2 7" id="KW-0813">Transport</keyword>
<dbReference type="InterPro" id="IPR035906">
    <property type="entry name" value="MetI-like_sf"/>
</dbReference>
<comment type="subcellular location">
    <subcellularLocation>
        <location evidence="1 7">Cell membrane</location>
        <topology evidence="1 7">Multi-pass membrane protein</topology>
    </subcellularLocation>
</comment>
<evidence type="ECO:0000256" key="2">
    <source>
        <dbReference type="ARBA" id="ARBA00022448"/>
    </source>
</evidence>
<dbReference type="PROSITE" id="PS50928">
    <property type="entry name" value="ABC_TM1"/>
    <property type="match status" value="1"/>
</dbReference>
<proteinExistence type="inferred from homology"/>
<dbReference type="InterPro" id="IPR051393">
    <property type="entry name" value="ABC_transporter_permease"/>
</dbReference>
<dbReference type="SUPFAM" id="SSF161098">
    <property type="entry name" value="MetI-like"/>
    <property type="match status" value="1"/>
</dbReference>
<keyword evidence="5 7" id="KW-1133">Transmembrane helix</keyword>
<evidence type="ECO:0000256" key="5">
    <source>
        <dbReference type="ARBA" id="ARBA00022989"/>
    </source>
</evidence>
<dbReference type="InterPro" id="IPR000515">
    <property type="entry name" value="MetI-like"/>
</dbReference>
<feature type="transmembrane region" description="Helical" evidence="7">
    <location>
        <begin position="155"/>
        <end position="177"/>
    </location>
</feature>
<evidence type="ECO:0000259" key="8">
    <source>
        <dbReference type="PROSITE" id="PS50928"/>
    </source>
</evidence>
<dbReference type="Gene3D" id="1.10.3720.10">
    <property type="entry name" value="MetI-like"/>
    <property type="match status" value="1"/>
</dbReference>
<dbReference type="Proteomes" id="UP001596047">
    <property type="component" value="Unassembled WGS sequence"/>
</dbReference>
<gene>
    <name evidence="9" type="ORF">ACFPYJ_25930</name>
</gene>
<dbReference type="PANTHER" id="PTHR30193:SF37">
    <property type="entry name" value="INNER MEMBRANE ABC TRANSPORTER PERMEASE PROTEIN YCJO"/>
    <property type="match status" value="1"/>
</dbReference>
<sequence>MQKIYRDYRAIIVLLLPALFFYLLFCLLPIVESFVVSLFRWNMMNGKTWVGLQNYIGMISDDVLIRSVKNLFILLVVNIVFSIPIAFILAWLLTLRLAGTKVVRSMMYIPNLLSTVAVGTLWVYMYHPDYGIVNQFLALFHIEMKTSLLANSYTVLPAIGFVMAWQHIGFYILLYMVGMQNIPSEISDSARIDGVNHWQKIRYITLPMMRPVIHVSLLLLTTSAFKSFDYVFVLTKGGPNRASEVLSSYMYDVGFLQMNMGYAAAMGFLLFIMCFLVSKFISMFEGKEEIHY</sequence>
<feature type="transmembrane region" description="Helical" evidence="7">
    <location>
        <begin position="71"/>
        <end position="95"/>
    </location>
</feature>
<evidence type="ECO:0000256" key="3">
    <source>
        <dbReference type="ARBA" id="ARBA00022475"/>
    </source>
</evidence>
<name>A0ABW0W830_9BACL</name>
<feature type="transmembrane region" description="Helical" evidence="7">
    <location>
        <begin position="212"/>
        <end position="233"/>
    </location>
</feature>
<dbReference type="CDD" id="cd06261">
    <property type="entry name" value="TM_PBP2"/>
    <property type="match status" value="1"/>
</dbReference>
<organism evidence="9 10">
    <name type="scientific">Paenibacillus solisilvae</name>
    <dbReference type="NCBI Taxonomy" id="2486751"/>
    <lineage>
        <taxon>Bacteria</taxon>
        <taxon>Bacillati</taxon>
        <taxon>Bacillota</taxon>
        <taxon>Bacilli</taxon>
        <taxon>Bacillales</taxon>
        <taxon>Paenibacillaceae</taxon>
        <taxon>Paenibacillus</taxon>
    </lineage>
</organism>
<dbReference type="Pfam" id="PF00528">
    <property type="entry name" value="BPD_transp_1"/>
    <property type="match status" value="1"/>
</dbReference>
<comment type="similarity">
    <text evidence="7">Belongs to the binding-protein-dependent transport system permease family.</text>
</comment>
<evidence type="ECO:0000256" key="1">
    <source>
        <dbReference type="ARBA" id="ARBA00004651"/>
    </source>
</evidence>
<evidence type="ECO:0000313" key="10">
    <source>
        <dbReference type="Proteomes" id="UP001596047"/>
    </source>
</evidence>
<evidence type="ECO:0000256" key="6">
    <source>
        <dbReference type="ARBA" id="ARBA00023136"/>
    </source>
</evidence>
<feature type="transmembrane region" description="Helical" evidence="7">
    <location>
        <begin position="253"/>
        <end position="277"/>
    </location>
</feature>
<keyword evidence="3" id="KW-1003">Cell membrane</keyword>
<protein>
    <submittedName>
        <fullName evidence="9">Carbohydrate ABC transporter permease</fullName>
    </submittedName>
</protein>
<feature type="domain" description="ABC transmembrane type-1" evidence="8">
    <location>
        <begin position="68"/>
        <end position="281"/>
    </location>
</feature>
<dbReference type="EMBL" id="JBHSOW010000098">
    <property type="protein sequence ID" value="MFC5652495.1"/>
    <property type="molecule type" value="Genomic_DNA"/>
</dbReference>
<comment type="caution">
    <text evidence="9">The sequence shown here is derived from an EMBL/GenBank/DDBJ whole genome shotgun (WGS) entry which is preliminary data.</text>
</comment>
<evidence type="ECO:0000313" key="9">
    <source>
        <dbReference type="EMBL" id="MFC5652495.1"/>
    </source>
</evidence>
<evidence type="ECO:0000256" key="7">
    <source>
        <dbReference type="RuleBase" id="RU363032"/>
    </source>
</evidence>
<keyword evidence="10" id="KW-1185">Reference proteome</keyword>